<dbReference type="AlphaFoldDB" id="A0A7D8AG91"/>
<sequence length="397" mass="39836">MLANVIPSTVTGNSDTADYKDTILTPAPELSNCESSTVTTPQTGAGLPIPANFSIGTGIVAVRDSAVVDMTGGDPAPDGTVTFHLCKVAGAAHCDTGGVLVGTVDVTGDDYPVTVPSPVASVTSAGRYCWRAEYSGDSANDIPGSSDSRDSECFTVAPVTPSLTTDASDPISLGGTVRDTAQLSGTATQPTEPPINLTGAAGAKDDGTIVFKLYGPSATECGVLAYTSPPVAVDGNGSYQSPAFTPTAAGEYHWVAVCTSGSANTNSVTHNADCTDAQEDVVVSTVASSLTTAQRWVPNDSATITAPAGGTLAGTVTFQLFTNATCSGTAKYTQDVAVSGASGVTVGTTNTVAESASGSFSWTVTYDSTNPAQRDIPASCHETSALTVTNGGTVTSP</sequence>
<gene>
    <name evidence="1" type="ORF">FVO59_08445</name>
</gene>
<accession>A0A7D8AG91</accession>
<dbReference type="RefSeq" id="WP_182252236.1">
    <property type="nucleotide sequence ID" value="NZ_CP043732.1"/>
</dbReference>
<reference evidence="1 2" key="1">
    <citation type="journal article" date="2020" name="Front. Microbiol.">
        <title>Design of Bacterial Strain-Specific qPCR Assays Using NGS Data and Publicly Available Resources and Its Application to Track Biocontrol Strains.</title>
        <authorList>
            <person name="Hernandez I."/>
            <person name="Sant C."/>
            <person name="Martinez R."/>
            <person name="Fernandez C."/>
        </authorList>
    </citation>
    <scope>NUCLEOTIDE SEQUENCE [LARGE SCALE GENOMIC DNA]</scope>
    <source>
        <strain evidence="1 2">B24</strain>
    </source>
</reference>
<evidence type="ECO:0008006" key="3">
    <source>
        <dbReference type="Google" id="ProtNLM"/>
    </source>
</evidence>
<evidence type="ECO:0000313" key="1">
    <source>
        <dbReference type="EMBL" id="QMU97242.1"/>
    </source>
</evidence>
<dbReference type="Proteomes" id="UP000515708">
    <property type="component" value="Chromosome"/>
</dbReference>
<evidence type="ECO:0000313" key="2">
    <source>
        <dbReference type="Proteomes" id="UP000515708"/>
    </source>
</evidence>
<name>A0A7D8AG91_9MICO</name>
<proteinExistence type="predicted"/>
<protein>
    <recommendedName>
        <fullName evidence="3">Ig-like domain repeat protein</fullName>
    </recommendedName>
</protein>
<organism evidence="1 2">
    <name type="scientific">Microbacterium esteraromaticum</name>
    <dbReference type="NCBI Taxonomy" id="57043"/>
    <lineage>
        <taxon>Bacteria</taxon>
        <taxon>Bacillati</taxon>
        <taxon>Actinomycetota</taxon>
        <taxon>Actinomycetes</taxon>
        <taxon>Micrococcales</taxon>
        <taxon>Microbacteriaceae</taxon>
        <taxon>Microbacterium</taxon>
    </lineage>
</organism>
<dbReference type="EMBL" id="CP043732">
    <property type="protein sequence ID" value="QMU97242.1"/>
    <property type="molecule type" value="Genomic_DNA"/>
</dbReference>